<evidence type="ECO:0000256" key="3">
    <source>
        <dbReference type="ARBA" id="ARBA00007507"/>
    </source>
</evidence>
<dbReference type="InterPro" id="IPR006689">
    <property type="entry name" value="Small_GTPase_ARF/SAR"/>
</dbReference>
<accession>A0A2P6QYW3</accession>
<evidence type="ECO:0000256" key="6">
    <source>
        <dbReference type="ARBA" id="ARBA00022824"/>
    </source>
</evidence>
<reference evidence="12 13" key="1">
    <citation type="journal article" date="2018" name="Nat. Genet.">
        <title>The Rosa genome provides new insights in the design of modern roses.</title>
        <authorList>
            <person name="Bendahmane M."/>
        </authorList>
    </citation>
    <scope>NUCLEOTIDE SEQUENCE [LARGE SCALE GENOMIC DNA]</scope>
    <source>
        <strain evidence="13">cv. Old Blush</strain>
    </source>
</reference>
<keyword evidence="9" id="KW-0333">Golgi apparatus</keyword>
<comment type="subcellular location">
    <subcellularLocation>
        <location evidence="1">Endoplasmic reticulum</location>
    </subcellularLocation>
    <subcellularLocation>
        <location evidence="2">Golgi apparatus</location>
    </subcellularLocation>
</comment>
<dbReference type="GO" id="GO:0005794">
    <property type="term" value="C:Golgi apparatus"/>
    <property type="evidence" value="ECO:0007669"/>
    <property type="project" value="UniProtKB-SubCell"/>
</dbReference>
<dbReference type="Gene3D" id="3.40.50.300">
    <property type="entry name" value="P-loop containing nucleotide triphosphate hydrolases"/>
    <property type="match status" value="1"/>
</dbReference>
<keyword evidence="4" id="KW-0813">Transport</keyword>
<name>A0A2P6QYW3_ROSCH</name>
<dbReference type="GO" id="GO:0005525">
    <property type="term" value="F:GTP binding"/>
    <property type="evidence" value="ECO:0007669"/>
    <property type="project" value="UniProtKB-KW"/>
</dbReference>
<dbReference type="InterPro" id="IPR027417">
    <property type="entry name" value="P-loop_NTPase"/>
</dbReference>
<evidence type="ECO:0000256" key="7">
    <source>
        <dbReference type="ARBA" id="ARBA00022892"/>
    </source>
</evidence>
<organism evidence="12 13">
    <name type="scientific">Rosa chinensis</name>
    <name type="common">China rose</name>
    <dbReference type="NCBI Taxonomy" id="74649"/>
    <lineage>
        <taxon>Eukaryota</taxon>
        <taxon>Viridiplantae</taxon>
        <taxon>Streptophyta</taxon>
        <taxon>Embryophyta</taxon>
        <taxon>Tracheophyta</taxon>
        <taxon>Spermatophyta</taxon>
        <taxon>Magnoliopsida</taxon>
        <taxon>eudicotyledons</taxon>
        <taxon>Gunneridae</taxon>
        <taxon>Pentapetalae</taxon>
        <taxon>rosids</taxon>
        <taxon>fabids</taxon>
        <taxon>Rosales</taxon>
        <taxon>Rosaceae</taxon>
        <taxon>Rosoideae</taxon>
        <taxon>Rosoideae incertae sedis</taxon>
        <taxon>Rosa</taxon>
    </lineage>
</organism>
<dbReference type="Gramene" id="PRQ39382">
    <property type="protein sequence ID" value="PRQ39382"/>
    <property type="gene ID" value="RchiOBHm_Chr4g0424561"/>
</dbReference>
<gene>
    <name evidence="12" type="ORF">RchiOBHm_Chr4g0424561</name>
</gene>
<protein>
    <submittedName>
        <fullName evidence="12">Putative small GTPase superfamily, ARF/SAR type, P-loop containing nucleoside triphosphate hydrolase</fullName>
    </submittedName>
</protein>
<evidence type="ECO:0000313" key="12">
    <source>
        <dbReference type="EMBL" id="PRQ39382.1"/>
    </source>
</evidence>
<evidence type="ECO:0000256" key="2">
    <source>
        <dbReference type="ARBA" id="ARBA00004555"/>
    </source>
</evidence>
<comment type="caution">
    <text evidence="12">The sequence shown here is derived from an EMBL/GenBank/DDBJ whole genome shotgun (WGS) entry which is preliminary data.</text>
</comment>
<feature type="binding site" evidence="11">
    <location>
        <position position="44"/>
    </location>
    <ligand>
        <name>GTP</name>
        <dbReference type="ChEBI" id="CHEBI:37565"/>
    </ligand>
</feature>
<keyword evidence="6" id="KW-0256">Endoplasmic reticulum</keyword>
<dbReference type="GO" id="GO:0005783">
    <property type="term" value="C:endoplasmic reticulum"/>
    <property type="evidence" value="ECO:0007669"/>
    <property type="project" value="UniProtKB-SubCell"/>
</dbReference>
<dbReference type="Proteomes" id="UP000238479">
    <property type="component" value="Chromosome 4"/>
</dbReference>
<dbReference type="STRING" id="74649.A0A2P6QYW3"/>
<dbReference type="SUPFAM" id="SSF52540">
    <property type="entry name" value="P-loop containing nucleoside triphosphate hydrolases"/>
    <property type="match status" value="1"/>
</dbReference>
<dbReference type="Pfam" id="PF00025">
    <property type="entry name" value="Arf"/>
    <property type="match status" value="1"/>
</dbReference>
<keyword evidence="12" id="KW-0378">Hydrolase</keyword>
<keyword evidence="5 11" id="KW-0547">Nucleotide-binding</keyword>
<evidence type="ECO:0000256" key="5">
    <source>
        <dbReference type="ARBA" id="ARBA00022741"/>
    </source>
</evidence>
<evidence type="ECO:0000313" key="13">
    <source>
        <dbReference type="Proteomes" id="UP000238479"/>
    </source>
</evidence>
<evidence type="ECO:0000256" key="8">
    <source>
        <dbReference type="ARBA" id="ARBA00022927"/>
    </source>
</evidence>
<dbReference type="GO" id="GO:0016192">
    <property type="term" value="P:vesicle-mediated transport"/>
    <property type="evidence" value="ECO:0007669"/>
    <property type="project" value="UniProtKB-KW"/>
</dbReference>
<dbReference type="EMBL" id="PDCK01000042">
    <property type="protein sequence ID" value="PRQ39382.1"/>
    <property type="molecule type" value="Genomic_DNA"/>
</dbReference>
<dbReference type="InterPro" id="IPR006687">
    <property type="entry name" value="Small_GTPase_SAR1"/>
</dbReference>
<proteinExistence type="inferred from homology"/>
<dbReference type="PANTHER" id="PTHR45684">
    <property type="entry name" value="RE74312P"/>
    <property type="match status" value="1"/>
</dbReference>
<dbReference type="PROSITE" id="PS51422">
    <property type="entry name" value="SAR1"/>
    <property type="match status" value="1"/>
</dbReference>
<evidence type="ECO:0000256" key="4">
    <source>
        <dbReference type="ARBA" id="ARBA00022448"/>
    </source>
</evidence>
<keyword evidence="13" id="KW-1185">Reference proteome</keyword>
<dbReference type="AlphaFoldDB" id="A0A2P6QYW3"/>
<evidence type="ECO:0000256" key="1">
    <source>
        <dbReference type="ARBA" id="ARBA00004240"/>
    </source>
</evidence>
<dbReference type="GO" id="GO:0006886">
    <property type="term" value="P:intracellular protein transport"/>
    <property type="evidence" value="ECO:0007669"/>
    <property type="project" value="InterPro"/>
</dbReference>
<evidence type="ECO:0000256" key="10">
    <source>
        <dbReference type="ARBA" id="ARBA00023134"/>
    </source>
</evidence>
<dbReference type="GO" id="GO:0003924">
    <property type="term" value="F:GTPase activity"/>
    <property type="evidence" value="ECO:0007669"/>
    <property type="project" value="InterPro"/>
</dbReference>
<feature type="binding site" evidence="11">
    <location>
        <position position="78"/>
    </location>
    <ligand>
        <name>GTP</name>
        <dbReference type="ChEBI" id="CHEBI:37565"/>
    </ligand>
</feature>
<evidence type="ECO:0000256" key="11">
    <source>
        <dbReference type="PIRSR" id="PIRSR606687-2"/>
    </source>
</evidence>
<keyword evidence="10" id="KW-0342">GTP-binding</keyword>
<keyword evidence="8" id="KW-0653">Protein transport</keyword>
<comment type="similarity">
    <text evidence="3">Belongs to the small GTPase superfamily. SAR1 family.</text>
</comment>
<sequence>MELLHSWSTWLMLMTGRFAESRKELDALVSEESLEMVPFLILGNQIHIPQAASEDELSYSMGVTKYNLRPLEVFMCSIARKMGYGEGFR</sequence>
<evidence type="ECO:0000256" key="9">
    <source>
        <dbReference type="ARBA" id="ARBA00023034"/>
    </source>
</evidence>
<keyword evidence="7" id="KW-0931">ER-Golgi transport</keyword>
<dbReference type="OMA" id="YPPAING"/>